<dbReference type="Proteomes" id="UP001596047">
    <property type="component" value="Unassembled WGS sequence"/>
</dbReference>
<dbReference type="SUPFAM" id="SSF109604">
    <property type="entry name" value="HD-domain/PDEase-like"/>
    <property type="match status" value="1"/>
</dbReference>
<dbReference type="CDD" id="cd00077">
    <property type="entry name" value="HDc"/>
    <property type="match status" value="1"/>
</dbReference>
<keyword evidence="2" id="KW-0378">Hydrolase</keyword>
<name>A0ABW0VSW7_9BACL</name>
<evidence type="ECO:0000313" key="2">
    <source>
        <dbReference type="EMBL" id="MFC5647636.1"/>
    </source>
</evidence>
<evidence type="ECO:0000313" key="3">
    <source>
        <dbReference type="Proteomes" id="UP001596047"/>
    </source>
</evidence>
<gene>
    <name evidence="2" type="ORF">ACFPYJ_00535</name>
</gene>
<keyword evidence="3" id="KW-1185">Reference proteome</keyword>
<dbReference type="InterPro" id="IPR037522">
    <property type="entry name" value="HD_GYP_dom"/>
</dbReference>
<dbReference type="Pfam" id="PF13487">
    <property type="entry name" value="HD_5"/>
    <property type="match status" value="1"/>
</dbReference>
<dbReference type="EMBL" id="JBHSOW010000005">
    <property type="protein sequence ID" value="MFC5647636.1"/>
    <property type="molecule type" value="Genomic_DNA"/>
</dbReference>
<dbReference type="PANTHER" id="PTHR43155">
    <property type="entry name" value="CYCLIC DI-GMP PHOSPHODIESTERASE PA4108-RELATED"/>
    <property type="match status" value="1"/>
</dbReference>
<dbReference type="EC" id="3.1.4.-" evidence="2"/>
<dbReference type="PANTHER" id="PTHR43155:SF2">
    <property type="entry name" value="CYCLIC DI-GMP PHOSPHODIESTERASE PA4108"/>
    <property type="match status" value="1"/>
</dbReference>
<dbReference type="InterPro" id="IPR006675">
    <property type="entry name" value="HDIG_dom"/>
</dbReference>
<dbReference type="InterPro" id="IPR003607">
    <property type="entry name" value="HD/PDEase_dom"/>
</dbReference>
<dbReference type="SMART" id="SM00471">
    <property type="entry name" value="HDc"/>
    <property type="match status" value="1"/>
</dbReference>
<dbReference type="PROSITE" id="PS51832">
    <property type="entry name" value="HD_GYP"/>
    <property type="match status" value="1"/>
</dbReference>
<protein>
    <submittedName>
        <fullName evidence="2">HD-GYP domain-containing protein</fullName>
        <ecNumber evidence="2">3.1.4.-</ecNumber>
    </submittedName>
</protein>
<sequence length="351" mass="40329">MRIHITDLIDGDILSTDTFNTYGLHVLSKGTPLSSCEISKLLQHQIDYVEIHSRVAEHVPMRTIESGLNPKWLPTVEPIYQNAVNGCEQLFQDALHNGRIQEADVIQSFQPLVDNFKMERDVVSMLLLLNTKDDYTYQHSVQVGMLAYYLASWLGYEEKQAVKIGQAGFLHDIGKCRIEDSILNKPERLTEQEYELVKQHTVYGHDIIQRSFGDTLHATVALEHHERTDGTGYPNRISGDDMHPVSKIVAVADVYSAMISSRVYQKKRDLLFVLRELYRMSFSELDPFTTHTFIKHMIPNFIGKRVVLTTGESGTIVMTHPSEFFRPLIQIDDQFFDLTVDRNLEVKHVYM</sequence>
<accession>A0ABW0VSW7</accession>
<dbReference type="RefSeq" id="WP_379186084.1">
    <property type="nucleotide sequence ID" value="NZ_JBHSOW010000005.1"/>
</dbReference>
<organism evidence="2 3">
    <name type="scientific">Paenibacillus solisilvae</name>
    <dbReference type="NCBI Taxonomy" id="2486751"/>
    <lineage>
        <taxon>Bacteria</taxon>
        <taxon>Bacillati</taxon>
        <taxon>Bacillota</taxon>
        <taxon>Bacilli</taxon>
        <taxon>Bacillales</taxon>
        <taxon>Paenibacillaceae</taxon>
        <taxon>Paenibacillus</taxon>
    </lineage>
</organism>
<comment type="caution">
    <text evidence="2">The sequence shown here is derived from an EMBL/GenBank/DDBJ whole genome shotgun (WGS) entry which is preliminary data.</text>
</comment>
<dbReference type="GO" id="GO:0016787">
    <property type="term" value="F:hydrolase activity"/>
    <property type="evidence" value="ECO:0007669"/>
    <property type="project" value="UniProtKB-KW"/>
</dbReference>
<reference evidence="3" key="1">
    <citation type="journal article" date="2019" name="Int. J. Syst. Evol. Microbiol.">
        <title>The Global Catalogue of Microorganisms (GCM) 10K type strain sequencing project: providing services to taxonomists for standard genome sequencing and annotation.</title>
        <authorList>
            <consortium name="The Broad Institute Genomics Platform"/>
            <consortium name="The Broad Institute Genome Sequencing Center for Infectious Disease"/>
            <person name="Wu L."/>
            <person name="Ma J."/>
        </authorList>
    </citation>
    <scope>NUCLEOTIDE SEQUENCE [LARGE SCALE GENOMIC DNA]</scope>
    <source>
        <strain evidence="3">CGMCC 1.3240</strain>
    </source>
</reference>
<evidence type="ECO:0000259" key="1">
    <source>
        <dbReference type="PROSITE" id="PS51832"/>
    </source>
</evidence>
<feature type="domain" description="HD-GYP" evidence="1">
    <location>
        <begin position="114"/>
        <end position="309"/>
    </location>
</feature>
<dbReference type="Gene3D" id="1.10.3210.10">
    <property type="entry name" value="Hypothetical protein af1432"/>
    <property type="match status" value="1"/>
</dbReference>
<dbReference type="NCBIfam" id="TIGR00277">
    <property type="entry name" value="HDIG"/>
    <property type="match status" value="1"/>
</dbReference>
<proteinExistence type="predicted"/>